<name>A0A6J4MP57_9ACTN</name>
<feature type="region of interest" description="Disordered" evidence="1">
    <location>
        <begin position="1"/>
        <end position="72"/>
    </location>
</feature>
<gene>
    <name evidence="2" type="ORF">AVDCRST_MAG72-2484</name>
</gene>
<proteinExistence type="predicted"/>
<feature type="non-terminal residue" evidence="2">
    <location>
        <position position="1"/>
    </location>
</feature>
<feature type="compositionally biased region" description="Basic residues" evidence="1">
    <location>
        <begin position="24"/>
        <end position="35"/>
    </location>
</feature>
<accession>A0A6J4MP57</accession>
<dbReference type="AlphaFoldDB" id="A0A6J4MP57"/>
<reference evidence="2" key="1">
    <citation type="submission" date="2020-02" db="EMBL/GenBank/DDBJ databases">
        <authorList>
            <person name="Meier V. D."/>
        </authorList>
    </citation>
    <scope>NUCLEOTIDE SEQUENCE</scope>
    <source>
        <strain evidence="2">AVDCRST_MAG72</strain>
    </source>
</reference>
<dbReference type="EMBL" id="CADCUJ010000103">
    <property type="protein sequence ID" value="CAA9363444.1"/>
    <property type="molecule type" value="Genomic_DNA"/>
</dbReference>
<organism evidence="2">
    <name type="scientific">uncultured Nocardioidaceae bacterium</name>
    <dbReference type="NCBI Taxonomy" id="253824"/>
    <lineage>
        <taxon>Bacteria</taxon>
        <taxon>Bacillati</taxon>
        <taxon>Actinomycetota</taxon>
        <taxon>Actinomycetes</taxon>
        <taxon>Propionibacteriales</taxon>
        <taxon>Nocardioidaceae</taxon>
        <taxon>environmental samples</taxon>
    </lineage>
</organism>
<feature type="compositionally biased region" description="Low complexity" evidence="1">
    <location>
        <begin position="52"/>
        <end position="61"/>
    </location>
</feature>
<evidence type="ECO:0000313" key="2">
    <source>
        <dbReference type="EMBL" id="CAA9363444.1"/>
    </source>
</evidence>
<protein>
    <submittedName>
        <fullName evidence="2">Uncharacterized protein</fullName>
    </submittedName>
</protein>
<feature type="non-terminal residue" evidence="2">
    <location>
        <position position="72"/>
    </location>
</feature>
<evidence type="ECO:0000256" key="1">
    <source>
        <dbReference type="SAM" id="MobiDB-lite"/>
    </source>
</evidence>
<sequence>DYCHDNFSAHPHRPGHPRAVGVRRLPRAAGHHRRVPTPPPRAAAEPRPRPVRGPGRQVRPARPGHRVDAHRL</sequence>